<dbReference type="InterPro" id="IPR003786">
    <property type="entry name" value="FdhD"/>
</dbReference>
<dbReference type="Pfam" id="PF02634">
    <property type="entry name" value="FdhD-NarQ"/>
    <property type="match status" value="1"/>
</dbReference>
<protein>
    <submittedName>
        <fullName evidence="1">Uncharacterized protein</fullName>
    </submittedName>
</protein>
<dbReference type="InterPro" id="IPR016193">
    <property type="entry name" value="Cytidine_deaminase-like"/>
</dbReference>
<gene>
    <name evidence="1" type="ORF">HKBW3S43_01788</name>
</gene>
<sequence length="40" mass="4331">MIPDLVAMEEPLVIELNGKTVAVMMRLPGDEKELAAGFCV</sequence>
<feature type="non-terminal residue" evidence="1">
    <location>
        <position position="40"/>
    </location>
</feature>
<evidence type="ECO:0000313" key="2">
    <source>
        <dbReference type="Proteomes" id="UP000576480"/>
    </source>
</evidence>
<organism evidence="1 2">
    <name type="scientific">Candidatus Hakubella thermalkaliphila</name>
    <dbReference type="NCBI Taxonomy" id="2754717"/>
    <lineage>
        <taxon>Bacteria</taxon>
        <taxon>Bacillati</taxon>
        <taxon>Actinomycetota</taxon>
        <taxon>Actinomycetota incertae sedis</taxon>
        <taxon>Candidatus Hakubellales</taxon>
        <taxon>Candidatus Hakubellaceae</taxon>
        <taxon>Candidatus Hakubella</taxon>
    </lineage>
</organism>
<dbReference type="AlphaFoldDB" id="A0A6V8PV19"/>
<dbReference type="SUPFAM" id="SSF53927">
    <property type="entry name" value="Cytidine deaminase-like"/>
    <property type="match status" value="1"/>
</dbReference>
<name>A0A6V8PV19_9ACTN</name>
<dbReference type="EMBL" id="BLSB01000343">
    <property type="protein sequence ID" value="GFP36000.1"/>
    <property type="molecule type" value="Genomic_DNA"/>
</dbReference>
<evidence type="ECO:0000313" key="1">
    <source>
        <dbReference type="EMBL" id="GFP36000.1"/>
    </source>
</evidence>
<dbReference type="Proteomes" id="UP000576480">
    <property type="component" value="Unassembled WGS sequence"/>
</dbReference>
<dbReference type="Gene3D" id="3.10.20.10">
    <property type="match status" value="1"/>
</dbReference>
<reference evidence="1 2" key="1">
    <citation type="journal article" date="2020" name="Front. Microbiol.">
        <title>Single-cell genomics of novel Actinobacteria with the Wood-Ljungdahl pathway discovered in a serpentinizing system.</title>
        <authorList>
            <person name="Merino N."/>
            <person name="Kawai M."/>
            <person name="Boyd E.S."/>
            <person name="Colman D.R."/>
            <person name="McGlynn S.E."/>
            <person name="Nealson K.H."/>
            <person name="Kurokawa K."/>
            <person name="Hongoh Y."/>
        </authorList>
    </citation>
    <scope>NUCLEOTIDE SEQUENCE [LARGE SCALE GENOMIC DNA]</scope>
    <source>
        <strain evidence="1 2">S43</strain>
    </source>
</reference>
<proteinExistence type="predicted"/>
<accession>A0A6V8PV19</accession>
<comment type="caution">
    <text evidence="1">The sequence shown here is derived from an EMBL/GenBank/DDBJ whole genome shotgun (WGS) entry which is preliminary data.</text>
</comment>
<dbReference type="GO" id="GO:0016783">
    <property type="term" value="F:sulfurtransferase activity"/>
    <property type="evidence" value="ECO:0007669"/>
    <property type="project" value="InterPro"/>
</dbReference>